<dbReference type="InterPro" id="IPR038404">
    <property type="entry name" value="TRAP_DctP_sf"/>
</dbReference>
<keyword evidence="3 4" id="KW-0732">Signal</keyword>
<comment type="similarity">
    <text evidence="1">Belongs to the bacterial solute-binding protein 7 family.</text>
</comment>
<evidence type="ECO:0000256" key="4">
    <source>
        <dbReference type="SAM" id="SignalP"/>
    </source>
</evidence>
<sequence>MINTRLCRRSLAAFATLFAFTLSAEAEPLRLQAATIAPPDNIWSKVGDRYAQAVKERTNGQVVIDMSYSGALGSAAETIEALQFGTTNIVIQEVGHLDSYDALAGLGSYPYLIRDYDHFKVVMQKGGVGQAFHDEIEKRAGFKLVGAGFRGAREMATRRPIEKPEDLAGLKLRVPNQQIFRATWETLGASPTPMPSLEVYSALQQGIIDAAENPLEAHLRSKYYEAVPYVIMTGHVNAYYTFIFDADFFNKLPEETQAVLIEEGEKAMAWGSEEMQKLLATYEGELEKHGVKIVRPDVAAFREKLVPLKDKYPADFQEWIVRFQQAGQS</sequence>
<name>A0A840BVK2_9HYPH</name>
<dbReference type="Pfam" id="PF03480">
    <property type="entry name" value="DctP"/>
    <property type="match status" value="1"/>
</dbReference>
<dbReference type="RefSeq" id="WP_183316821.1">
    <property type="nucleotide sequence ID" value="NZ_JACIEN010000002.1"/>
</dbReference>
<feature type="signal peptide" evidence="4">
    <location>
        <begin position="1"/>
        <end position="26"/>
    </location>
</feature>
<dbReference type="AlphaFoldDB" id="A0A840BVK2"/>
<evidence type="ECO:0000256" key="1">
    <source>
        <dbReference type="ARBA" id="ARBA00009023"/>
    </source>
</evidence>
<accession>A0A840BVK2</accession>
<dbReference type="Proteomes" id="UP000577362">
    <property type="component" value="Unassembled WGS sequence"/>
</dbReference>
<dbReference type="CDD" id="cd13603">
    <property type="entry name" value="PBP2_TRAP_Siap_TeaA_like"/>
    <property type="match status" value="1"/>
</dbReference>
<dbReference type="GO" id="GO:0055085">
    <property type="term" value="P:transmembrane transport"/>
    <property type="evidence" value="ECO:0007669"/>
    <property type="project" value="InterPro"/>
</dbReference>
<gene>
    <name evidence="5" type="ORF">GGR16_002540</name>
</gene>
<dbReference type="PANTHER" id="PTHR33376">
    <property type="match status" value="1"/>
</dbReference>
<evidence type="ECO:0000313" key="6">
    <source>
        <dbReference type="Proteomes" id="UP000577362"/>
    </source>
</evidence>
<keyword evidence="6" id="KW-1185">Reference proteome</keyword>
<dbReference type="EMBL" id="JACIEN010000002">
    <property type="protein sequence ID" value="MBB4017511.1"/>
    <property type="molecule type" value="Genomic_DNA"/>
</dbReference>
<dbReference type="PANTHER" id="PTHR33376:SF7">
    <property type="entry name" value="C4-DICARBOXYLATE-BINDING PROTEIN DCTB"/>
    <property type="match status" value="1"/>
</dbReference>
<feature type="chain" id="PRO_5032754147" evidence="4">
    <location>
        <begin position="27"/>
        <end position="329"/>
    </location>
</feature>
<keyword evidence="5" id="KW-0675">Receptor</keyword>
<evidence type="ECO:0000256" key="2">
    <source>
        <dbReference type="ARBA" id="ARBA00022448"/>
    </source>
</evidence>
<comment type="caution">
    <text evidence="5">The sequence shown here is derived from an EMBL/GenBank/DDBJ whole genome shotgun (WGS) entry which is preliminary data.</text>
</comment>
<proteinExistence type="inferred from homology"/>
<dbReference type="NCBIfam" id="NF037995">
    <property type="entry name" value="TRAP_S1"/>
    <property type="match status" value="1"/>
</dbReference>
<dbReference type="InterPro" id="IPR018389">
    <property type="entry name" value="DctP_fam"/>
</dbReference>
<dbReference type="Gene3D" id="3.40.190.170">
    <property type="entry name" value="Bacterial extracellular solute-binding protein, family 7"/>
    <property type="match status" value="1"/>
</dbReference>
<protein>
    <submittedName>
        <fullName evidence="5">Tripartite ATP-independent transporter DctP family solute receptor</fullName>
    </submittedName>
</protein>
<evidence type="ECO:0000256" key="3">
    <source>
        <dbReference type="ARBA" id="ARBA00022729"/>
    </source>
</evidence>
<evidence type="ECO:0000313" key="5">
    <source>
        <dbReference type="EMBL" id="MBB4017511.1"/>
    </source>
</evidence>
<keyword evidence="2" id="KW-0813">Transport</keyword>
<organism evidence="5 6">
    <name type="scientific">Chelatococcus caeni</name>
    <dbReference type="NCBI Taxonomy" id="1348468"/>
    <lineage>
        <taxon>Bacteria</taxon>
        <taxon>Pseudomonadati</taxon>
        <taxon>Pseudomonadota</taxon>
        <taxon>Alphaproteobacteria</taxon>
        <taxon>Hyphomicrobiales</taxon>
        <taxon>Chelatococcaceae</taxon>
        <taxon>Chelatococcus</taxon>
    </lineage>
</organism>
<reference evidence="5 6" key="1">
    <citation type="submission" date="2020-08" db="EMBL/GenBank/DDBJ databases">
        <title>Genomic Encyclopedia of Type Strains, Phase IV (KMG-IV): sequencing the most valuable type-strain genomes for metagenomic binning, comparative biology and taxonomic classification.</title>
        <authorList>
            <person name="Goeker M."/>
        </authorList>
    </citation>
    <scope>NUCLEOTIDE SEQUENCE [LARGE SCALE GENOMIC DNA]</scope>
    <source>
        <strain evidence="5 6">DSM 103737</strain>
    </source>
</reference>